<dbReference type="Pfam" id="PF14231">
    <property type="entry name" value="GXWXG"/>
    <property type="match status" value="1"/>
</dbReference>
<sequence length="166" mass="18859">MRVLNLIDDAAGPVNARELSSLFDALDAVEPADLVGDWSGGDFHDNENGQNGSAVVPERAVERAVHPCHAMLESYRWAGVVVESLENAMPVMTWTDEGKRVESEYWGRAQIRSIKFRDVVSACCIFDRWPIIFHFRRVSDNTLMGFTDAKDKAMRDAGEYYFWLRK</sequence>
<evidence type="ECO:0008006" key="5">
    <source>
        <dbReference type="Google" id="ProtNLM"/>
    </source>
</evidence>
<dbReference type="Pfam" id="PF14232">
    <property type="entry name" value="DUF4334"/>
    <property type="match status" value="1"/>
</dbReference>
<evidence type="ECO:0000313" key="3">
    <source>
        <dbReference type="EMBL" id="KAF4309632.1"/>
    </source>
</evidence>
<organism evidence="3 4">
    <name type="scientific">Botryosphaeria dothidea</name>
    <dbReference type="NCBI Taxonomy" id="55169"/>
    <lineage>
        <taxon>Eukaryota</taxon>
        <taxon>Fungi</taxon>
        <taxon>Dikarya</taxon>
        <taxon>Ascomycota</taxon>
        <taxon>Pezizomycotina</taxon>
        <taxon>Dothideomycetes</taxon>
        <taxon>Dothideomycetes incertae sedis</taxon>
        <taxon>Botryosphaeriales</taxon>
        <taxon>Botryosphaeriaceae</taxon>
        <taxon>Botryosphaeria</taxon>
    </lineage>
</organism>
<dbReference type="AlphaFoldDB" id="A0A8H4IYN5"/>
<evidence type="ECO:0000313" key="4">
    <source>
        <dbReference type="Proteomes" id="UP000572817"/>
    </source>
</evidence>
<dbReference type="Proteomes" id="UP000572817">
    <property type="component" value="Unassembled WGS sequence"/>
</dbReference>
<dbReference type="EMBL" id="WWBZ02000016">
    <property type="protein sequence ID" value="KAF4309632.1"/>
    <property type="molecule type" value="Genomic_DNA"/>
</dbReference>
<dbReference type="OrthoDB" id="2213372at2759"/>
<keyword evidence="4" id="KW-1185">Reference proteome</keyword>
<dbReference type="InterPro" id="IPR025951">
    <property type="entry name" value="GXWXG_dom"/>
</dbReference>
<reference evidence="3" key="1">
    <citation type="submission" date="2020-04" db="EMBL/GenBank/DDBJ databases">
        <title>Genome Assembly and Annotation of Botryosphaeria dothidea sdau 11-99, a Latent Pathogen of Apple Fruit Ring Rot in China.</title>
        <authorList>
            <person name="Yu C."/>
            <person name="Diao Y."/>
            <person name="Lu Q."/>
            <person name="Zhao J."/>
            <person name="Cui S."/>
            <person name="Peng C."/>
            <person name="He B."/>
            <person name="Liu H."/>
        </authorList>
    </citation>
    <scope>NUCLEOTIDE SEQUENCE [LARGE SCALE GENOMIC DNA]</scope>
    <source>
        <strain evidence="3">Sdau11-99</strain>
    </source>
</reference>
<comment type="caution">
    <text evidence="3">The sequence shown here is derived from an EMBL/GenBank/DDBJ whole genome shotgun (WGS) entry which is preliminary data.</text>
</comment>
<evidence type="ECO:0000259" key="2">
    <source>
        <dbReference type="Pfam" id="PF14232"/>
    </source>
</evidence>
<name>A0A8H4IYN5_9PEZI</name>
<evidence type="ECO:0000259" key="1">
    <source>
        <dbReference type="Pfam" id="PF14231"/>
    </source>
</evidence>
<accession>A0A8H4IYN5</accession>
<protein>
    <recommendedName>
        <fullName evidence="5">Transcription factor cmr1 protein</fullName>
    </recommendedName>
</protein>
<dbReference type="Gene3D" id="2.40.128.580">
    <property type="entry name" value="GXWXG domain"/>
    <property type="match status" value="1"/>
</dbReference>
<feature type="domain" description="GXWXG" evidence="1">
    <location>
        <begin position="22"/>
        <end position="45"/>
    </location>
</feature>
<proteinExistence type="predicted"/>
<feature type="domain" description="DUF4334" evidence="2">
    <location>
        <begin position="107"/>
        <end position="166"/>
    </location>
</feature>
<gene>
    <name evidence="3" type="ORF">GTA08_BOTSDO01852</name>
</gene>
<dbReference type="InterPro" id="IPR025568">
    <property type="entry name" value="DUF4334"/>
</dbReference>